<accession>A0A0Q3TEB4</accession>
<dbReference type="SUPFAM" id="SSF55811">
    <property type="entry name" value="Nudix"/>
    <property type="match status" value="1"/>
</dbReference>
<dbReference type="STRING" id="1637975.AN957_24815"/>
<protein>
    <recommendedName>
        <fullName evidence="1">Nudix hydrolase domain-containing protein</fullName>
    </recommendedName>
</protein>
<feature type="domain" description="Nudix hydrolase" evidence="1">
    <location>
        <begin position="88"/>
        <end position="242"/>
    </location>
</feature>
<gene>
    <name evidence="2" type="ORF">AN957_24815</name>
</gene>
<dbReference type="InterPro" id="IPR015797">
    <property type="entry name" value="NUDIX_hydrolase-like_dom_sf"/>
</dbReference>
<name>A0A0Q3TEB4_9BACI</name>
<evidence type="ECO:0000259" key="1">
    <source>
        <dbReference type="PROSITE" id="PS51462"/>
    </source>
</evidence>
<organism evidence="2 3">
    <name type="scientific">Cytobacillus solani</name>
    <dbReference type="NCBI Taxonomy" id="1637975"/>
    <lineage>
        <taxon>Bacteria</taxon>
        <taxon>Bacillati</taxon>
        <taxon>Bacillota</taxon>
        <taxon>Bacilli</taxon>
        <taxon>Bacillales</taxon>
        <taxon>Bacillaceae</taxon>
        <taxon>Cytobacillus</taxon>
    </lineage>
</organism>
<dbReference type="AlphaFoldDB" id="A0A0Q3TEB4"/>
<keyword evidence="3" id="KW-1185">Reference proteome</keyword>
<dbReference type="EMBL" id="LJIX01000006">
    <property type="protein sequence ID" value="KQL21453.1"/>
    <property type="molecule type" value="Genomic_DNA"/>
</dbReference>
<proteinExistence type="predicted"/>
<sequence length="250" mass="28963">MQPLIIEKAPPSIIVKLSTSPSRIPQEISNNHDRFWNEQISKNPALRNGEAFTITDIRQTPEKLEITVVKTDYKHYLYTMHHPTCDYPCKVIYSCASVITKDNHLAFGRMNQTTSTPGRLQFTGGGLDESDLRDSKFNMEDNISRELKEEMGLDIHSPVVRSFRPKFLKHKGSHDFWAVIYELSVDFTANELHDYFLNHNQHIIENGQQPEFDKFLFVPLEKEAVEAFLQNEKAPMVDYLAETLLKYTEK</sequence>
<evidence type="ECO:0000313" key="3">
    <source>
        <dbReference type="Proteomes" id="UP000050996"/>
    </source>
</evidence>
<dbReference type="PROSITE" id="PS51462">
    <property type="entry name" value="NUDIX"/>
    <property type="match status" value="1"/>
</dbReference>
<dbReference type="RefSeq" id="WP_056686746.1">
    <property type="nucleotide sequence ID" value="NZ_LJIX01000006.1"/>
</dbReference>
<dbReference type="InterPro" id="IPR000086">
    <property type="entry name" value="NUDIX_hydrolase_dom"/>
</dbReference>
<dbReference type="Gene3D" id="3.90.79.10">
    <property type="entry name" value="Nucleoside Triphosphate Pyrophosphohydrolase"/>
    <property type="match status" value="1"/>
</dbReference>
<dbReference type="Proteomes" id="UP000050996">
    <property type="component" value="Unassembled WGS sequence"/>
</dbReference>
<dbReference type="PATRIC" id="fig|1637975.4.peg.5006"/>
<comment type="caution">
    <text evidence="2">The sequence shown here is derived from an EMBL/GenBank/DDBJ whole genome shotgun (WGS) entry which is preliminary data.</text>
</comment>
<evidence type="ECO:0000313" key="2">
    <source>
        <dbReference type="EMBL" id="KQL21453.1"/>
    </source>
</evidence>
<reference evidence="2 3" key="1">
    <citation type="submission" date="2015-09" db="EMBL/GenBank/DDBJ databases">
        <title>Genome sequencing project for genomic taxonomy and phylogenomics of Bacillus-like bacteria.</title>
        <authorList>
            <person name="Liu B."/>
            <person name="Wang J."/>
            <person name="Zhu Y."/>
            <person name="Liu G."/>
            <person name="Chen Q."/>
            <person name="Chen Z."/>
            <person name="Lan J."/>
            <person name="Che J."/>
            <person name="Ge C."/>
            <person name="Shi H."/>
            <person name="Pan Z."/>
            <person name="Liu X."/>
        </authorList>
    </citation>
    <scope>NUCLEOTIDE SEQUENCE [LARGE SCALE GENOMIC DNA]</scope>
    <source>
        <strain evidence="2 3">FJAT-18043</strain>
    </source>
</reference>